<evidence type="ECO:0000256" key="1">
    <source>
        <dbReference type="ARBA" id="ARBA00006817"/>
    </source>
</evidence>
<gene>
    <name evidence="3" type="ORF">GCM10011585_18980</name>
</gene>
<reference evidence="3" key="1">
    <citation type="journal article" date="2014" name="Int. J. Syst. Evol. Microbiol.">
        <title>Complete genome sequence of Corynebacterium casei LMG S-19264T (=DSM 44701T), isolated from a smear-ripened cheese.</title>
        <authorList>
            <consortium name="US DOE Joint Genome Institute (JGI-PGF)"/>
            <person name="Walter F."/>
            <person name="Albersmeier A."/>
            <person name="Kalinowski J."/>
            <person name="Ruckert C."/>
        </authorList>
    </citation>
    <scope>NUCLEOTIDE SEQUENCE</scope>
    <source>
        <strain evidence="3">CGMCC 1.12997</strain>
    </source>
</reference>
<dbReference type="AlphaFoldDB" id="A0A917HER3"/>
<sequence length="156" mass="17449">MAAGASEQTMQTLEVVQDELIAATIDIVFESILEQLGPLNETPDGTSLSMKLEPWPGGRWYRDLGNNTGHFWGHVQAIKPPKLLEICGPLFMSQPAFSNVQYRLSEENGLTRVKFVHRAAGMIPPEFTQGERSVNNGWGYFMKRIREAAERRSGKA</sequence>
<name>A0A917HER3_9BACT</name>
<protein>
    <recommendedName>
        <fullName evidence="2">Activator of Hsp90 ATPase homologue 1/2-like C-terminal domain-containing protein</fullName>
    </recommendedName>
</protein>
<dbReference type="Pfam" id="PF08327">
    <property type="entry name" value="AHSA1"/>
    <property type="match status" value="1"/>
</dbReference>
<dbReference type="EMBL" id="BMGT01000002">
    <property type="protein sequence ID" value="GGG76265.1"/>
    <property type="molecule type" value="Genomic_DNA"/>
</dbReference>
<evidence type="ECO:0000313" key="4">
    <source>
        <dbReference type="Proteomes" id="UP000647241"/>
    </source>
</evidence>
<dbReference type="SUPFAM" id="SSF55961">
    <property type="entry name" value="Bet v1-like"/>
    <property type="match status" value="1"/>
</dbReference>
<comment type="similarity">
    <text evidence="1">Belongs to the AHA1 family.</text>
</comment>
<proteinExistence type="inferred from homology"/>
<organism evidence="3 4">
    <name type="scientific">Edaphobacter dinghuensis</name>
    <dbReference type="NCBI Taxonomy" id="1560005"/>
    <lineage>
        <taxon>Bacteria</taxon>
        <taxon>Pseudomonadati</taxon>
        <taxon>Acidobacteriota</taxon>
        <taxon>Terriglobia</taxon>
        <taxon>Terriglobales</taxon>
        <taxon>Acidobacteriaceae</taxon>
        <taxon>Edaphobacter</taxon>
    </lineage>
</organism>
<dbReference type="InterPro" id="IPR013538">
    <property type="entry name" value="ASHA1/2-like_C"/>
</dbReference>
<keyword evidence="4" id="KW-1185">Reference proteome</keyword>
<dbReference type="InterPro" id="IPR023393">
    <property type="entry name" value="START-like_dom_sf"/>
</dbReference>
<comment type="caution">
    <text evidence="3">The sequence shown here is derived from an EMBL/GenBank/DDBJ whole genome shotgun (WGS) entry which is preliminary data.</text>
</comment>
<dbReference type="Proteomes" id="UP000647241">
    <property type="component" value="Unassembled WGS sequence"/>
</dbReference>
<accession>A0A917HER3</accession>
<evidence type="ECO:0000313" key="3">
    <source>
        <dbReference type="EMBL" id="GGG76265.1"/>
    </source>
</evidence>
<evidence type="ECO:0000259" key="2">
    <source>
        <dbReference type="Pfam" id="PF08327"/>
    </source>
</evidence>
<dbReference type="RefSeq" id="WP_188553900.1">
    <property type="nucleotide sequence ID" value="NZ_BMGT01000002.1"/>
</dbReference>
<dbReference type="CDD" id="cd07814">
    <property type="entry name" value="SRPBCC_CalC_Aha1-like"/>
    <property type="match status" value="1"/>
</dbReference>
<feature type="domain" description="Activator of Hsp90 ATPase homologue 1/2-like C-terminal" evidence="2">
    <location>
        <begin position="49"/>
        <end position="149"/>
    </location>
</feature>
<reference evidence="3" key="2">
    <citation type="submission" date="2020-09" db="EMBL/GenBank/DDBJ databases">
        <authorList>
            <person name="Sun Q."/>
            <person name="Zhou Y."/>
        </authorList>
    </citation>
    <scope>NUCLEOTIDE SEQUENCE</scope>
    <source>
        <strain evidence="3">CGMCC 1.12997</strain>
    </source>
</reference>
<dbReference type="Gene3D" id="3.30.530.20">
    <property type="match status" value="1"/>
</dbReference>